<evidence type="ECO:0000256" key="1">
    <source>
        <dbReference type="SAM" id="SignalP"/>
    </source>
</evidence>
<feature type="signal peptide" evidence="1">
    <location>
        <begin position="1"/>
        <end position="19"/>
    </location>
</feature>
<dbReference type="AlphaFoldDB" id="A0AB38D5K8"/>
<dbReference type="PROSITE" id="PS51257">
    <property type="entry name" value="PROKAR_LIPOPROTEIN"/>
    <property type="match status" value="1"/>
</dbReference>
<feature type="chain" id="PRO_5044220922" evidence="1">
    <location>
        <begin position="20"/>
        <end position="188"/>
    </location>
</feature>
<dbReference type="RefSeq" id="WP_074243613.1">
    <property type="nucleotide sequence ID" value="NZ_CP063320.1"/>
</dbReference>
<protein>
    <submittedName>
        <fullName evidence="2">Liporotein LppU</fullName>
    </submittedName>
</protein>
<evidence type="ECO:0000313" key="2">
    <source>
        <dbReference type="EMBL" id="SIB98693.1"/>
    </source>
</evidence>
<keyword evidence="1" id="KW-0732">Signal</keyword>
<accession>A0AB38D5K8</accession>
<evidence type="ECO:0000313" key="3">
    <source>
        <dbReference type="Proteomes" id="UP000185210"/>
    </source>
</evidence>
<gene>
    <name evidence="2" type="ORF">SAMEA2070301_05026</name>
</gene>
<sequence>MKIRILVIAACAVALTACGQLEKPTPADPASPSTRESMDFNNIPGQFPSPATLTTNGQAEAPVGGCVNLSGPAVNAVLTLVDCGSPQHTYRIVQRVNVPQECGDIDRSYYHNSQATGQYTACLDLAWDASACISLAQPVAKVSCTDPNAPRKIKPTKIVLDSTTLDSCPDGGYPHPVRKFTVCTETQD</sequence>
<organism evidence="2 3">
    <name type="scientific">Mycobacteroides abscessus subsp. abscessus</name>
    <dbReference type="NCBI Taxonomy" id="1185650"/>
    <lineage>
        <taxon>Bacteria</taxon>
        <taxon>Bacillati</taxon>
        <taxon>Actinomycetota</taxon>
        <taxon>Actinomycetes</taxon>
        <taxon>Mycobacteriales</taxon>
        <taxon>Mycobacteriaceae</taxon>
        <taxon>Mycobacteroides</taxon>
        <taxon>Mycobacteroides abscessus</taxon>
    </lineage>
</organism>
<dbReference type="EMBL" id="FSHM01000010">
    <property type="protein sequence ID" value="SIB98693.1"/>
    <property type="molecule type" value="Genomic_DNA"/>
</dbReference>
<proteinExistence type="predicted"/>
<comment type="caution">
    <text evidence="2">The sequence shown here is derived from an EMBL/GenBank/DDBJ whole genome shotgun (WGS) entry which is preliminary data.</text>
</comment>
<name>A0AB38D5K8_9MYCO</name>
<reference evidence="2 3" key="1">
    <citation type="submission" date="2016-11" db="EMBL/GenBank/DDBJ databases">
        <authorList>
            <consortium name="Pathogen Informatics"/>
        </authorList>
    </citation>
    <scope>NUCLEOTIDE SEQUENCE [LARGE SCALE GENOMIC DNA]</scope>
    <source>
        <strain evidence="2 3">104</strain>
    </source>
</reference>
<dbReference type="Proteomes" id="UP000185210">
    <property type="component" value="Unassembled WGS sequence"/>
</dbReference>